<evidence type="ECO:0000256" key="2">
    <source>
        <dbReference type="ARBA" id="ARBA00022741"/>
    </source>
</evidence>
<dbReference type="Proteomes" id="UP000007844">
    <property type="component" value="Chromosome"/>
</dbReference>
<keyword evidence="3" id="KW-0067">ATP-binding</keyword>
<organism evidence="6 7">
    <name type="scientific">Desulfocurvibacter africanus subsp. africanus str. Walvis Bay</name>
    <dbReference type="NCBI Taxonomy" id="690850"/>
    <lineage>
        <taxon>Bacteria</taxon>
        <taxon>Pseudomonadati</taxon>
        <taxon>Thermodesulfobacteriota</taxon>
        <taxon>Desulfovibrionia</taxon>
        <taxon>Desulfovibrionales</taxon>
        <taxon>Desulfovibrionaceae</taxon>
        <taxon>Desulfocurvibacter</taxon>
    </lineage>
</organism>
<evidence type="ECO:0000256" key="3">
    <source>
        <dbReference type="ARBA" id="ARBA00022840"/>
    </source>
</evidence>
<dbReference type="AlphaFoldDB" id="F3YTW8"/>
<dbReference type="Gene3D" id="3.40.50.300">
    <property type="entry name" value="P-loop containing nucleotide triphosphate hydrolases"/>
    <property type="match status" value="1"/>
</dbReference>
<reference evidence="6 7" key="1">
    <citation type="journal article" date="2011" name="J. Bacteriol.">
        <title>Genome sequence of the mercury-methylating and pleomorphic Desulfovibrio africanus Strain Walvis Bay.</title>
        <authorList>
            <person name="Brown S.D."/>
            <person name="Wall J.D."/>
            <person name="Kucken A.M."/>
            <person name="Gilmour C.C."/>
            <person name="Podar M."/>
            <person name="Brandt C.C."/>
            <person name="Teshima H."/>
            <person name="Detter J.C."/>
            <person name="Han C.S."/>
            <person name="Land M.L."/>
            <person name="Lucas S."/>
            <person name="Han J."/>
            <person name="Pennacchio L."/>
            <person name="Nolan M."/>
            <person name="Pitluck S."/>
            <person name="Woyke T."/>
            <person name="Goodwin L."/>
            <person name="Palumbo A.V."/>
            <person name="Elias D.A."/>
        </authorList>
    </citation>
    <scope>NUCLEOTIDE SEQUENCE [LARGE SCALE GENOMIC DNA]</scope>
    <source>
        <strain evidence="6 7">Walvis Bay</strain>
    </source>
</reference>
<dbReference type="Pfam" id="PF00990">
    <property type="entry name" value="GGDEF"/>
    <property type="match status" value="1"/>
</dbReference>
<evidence type="ECO:0000313" key="6">
    <source>
        <dbReference type="EMBL" id="EGJ48574.1"/>
    </source>
</evidence>
<evidence type="ECO:0000313" key="7">
    <source>
        <dbReference type="Proteomes" id="UP000007844"/>
    </source>
</evidence>
<dbReference type="PANTHER" id="PTHR43023:SF6">
    <property type="entry name" value="INTERMEMBRANE PHOSPHOLIPID TRANSPORT SYSTEM ATP-BINDING PROTEIN MLAF"/>
    <property type="match status" value="1"/>
</dbReference>
<keyword evidence="7" id="KW-1185">Reference proteome</keyword>
<keyword evidence="1" id="KW-0813">Transport</keyword>
<dbReference type="InterPro" id="IPR027417">
    <property type="entry name" value="P-loop_NTPase"/>
</dbReference>
<dbReference type="InterPro" id="IPR043128">
    <property type="entry name" value="Rev_trsase/Diguanyl_cyclase"/>
</dbReference>
<proteinExistence type="predicted"/>
<dbReference type="SMART" id="SM00382">
    <property type="entry name" value="AAA"/>
    <property type="match status" value="1"/>
</dbReference>
<gene>
    <name evidence="6" type="ORF">Desaf_0216</name>
</gene>
<evidence type="ECO:0000259" key="4">
    <source>
        <dbReference type="PROSITE" id="PS50887"/>
    </source>
</evidence>
<dbReference type="STRING" id="690850.Desaf_0216"/>
<name>F3YTW8_DESAF</name>
<dbReference type="EMBL" id="CP003221">
    <property type="protein sequence ID" value="EGJ48574.1"/>
    <property type="molecule type" value="Genomic_DNA"/>
</dbReference>
<dbReference type="SUPFAM" id="SSF52540">
    <property type="entry name" value="P-loop containing nucleoside triphosphate hydrolases"/>
    <property type="match status" value="1"/>
</dbReference>
<dbReference type="NCBIfam" id="TIGR00254">
    <property type="entry name" value="GGDEF"/>
    <property type="match status" value="1"/>
</dbReference>
<dbReference type="KEGG" id="daf:Desaf_0216"/>
<dbReference type="HOGENOM" id="CLU_000604_1_5_7"/>
<dbReference type="InterPro" id="IPR000160">
    <property type="entry name" value="GGDEF_dom"/>
</dbReference>
<sequence>MAREPLIEFRGVTKAFGERVILDKVDLCIYERQVTTIIGKSGVGKSVLLKHIIGLLTPDEGEVLFRGKALSAMSGEERRAVKRQFSYMFQHNALFDSMTNFENIALPLREKTRMSETEIREKVMAKMSQLELAEVPDKYPSQISGGMAKRVALARALITDPAIVLFDEPTTGLDPIRKNAVLSMIAHYQKRFGFTAVLVSHDIPDVFYISNRIATLYERKFIFEGSPLDLEQLDHPVVEEFANSLQSLKDELTGLDTRRRFERRYLRGFAGSKSQGAIIVFRIENLGSVEEHVGHIAAQHVIQSLASIVDRTVGGAGYSARFSTDEILTVLPENGVREAENICKEVGRELKKLDVLQHKSYPRNCFNFSIHAGVVPGRQGADLKELAAGALARQRVLAQLECQNPERRSDIAQ</sequence>
<dbReference type="Pfam" id="PF00005">
    <property type="entry name" value="ABC_tran"/>
    <property type="match status" value="1"/>
</dbReference>
<dbReference type="PROSITE" id="PS00211">
    <property type="entry name" value="ABC_TRANSPORTER_1"/>
    <property type="match status" value="1"/>
</dbReference>
<evidence type="ECO:0000259" key="5">
    <source>
        <dbReference type="PROSITE" id="PS50893"/>
    </source>
</evidence>
<dbReference type="Gene3D" id="3.30.70.270">
    <property type="match status" value="1"/>
</dbReference>
<dbReference type="PANTHER" id="PTHR43023">
    <property type="entry name" value="PROTEIN TRIGALACTOSYLDIACYLGLYCEROL 3, CHLOROPLASTIC"/>
    <property type="match status" value="1"/>
</dbReference>
<dbReference type="RefSeq" id="WP_014258438.1">
    <property type="nucleotide sequence ID" value="NC_016629.1"/>
</dbReference>
<dbReference type="PROSITE" id="PS50887">
    <property type="entry name" value="GGDEF"/>
    <property type="match status" value="1"/>
</dbReference>
<dbReference type="SMART" id="SM00267">
    <property type="entry name" value="GGDEF"/>
    <property type="match status" value="1"/>
</dbReference>
<dbReference type="SUPFAM" id="SSF55073">
    <property type="entry name" value="Nucleotide cyclase"/>
    <property type="match status" value="1"/>
</dbReference>
<feature type="domain" description="GGDEF" evidence="4">
    <location>
        <begin position="274"/>
        <end position="411"/>
    </location>
</feature>
<protein>
    <submittedName>
        <fullName evidence="6">Diguanylate cyclase</fullName>
    </submittedName>
</protein>
<accession>F3YTW8</accession>
<dbReference type="InterPro" id="IPR003593">
    <property type="entry name" value="AAA+_ATPase"/>
</dbReference>
<evidence type="ECO:0000256" key="1">
    <source>
        <dbReference type="ARBA" id="ARBA00022448"/>
    </source>
</evidence>
<dbReference type="InterPro" id="IPR017871">
    <property type="entry name" value="ABC_transporter-like_CS"/>
</dbReference>
<dbReference type="PROSITE" id="PS50893">
    <property type="entry name" value="ABC_TRANSPORTER_2"/>
    <property type="match status" value="1"/>
</dbReference>
<dbReference type="GO" id="GO:0016887">
    <property type="term" value="F:ATP hydrolysis activity"/>
    <property type="evidence" value="ECO:0007669"/>
    <property type="project" value="InterPro"/>
</dbReference>
<dbReference type="eggNOG" id="COG1127">
    <property type="taxonomic scope" value="Bacteria"/>
</dbReference>
<feature type="domain" description="ABC transporter" evidence="5">
    <location>
        <begin position="7"/>
        <end position="243"/>
    </location>
</feature>
<dbReference type="InterPro" id="IPR029787">
    <property type="entry name" value="Nucleotide_cyclase"/>
</dbReference>
<keyword evidence="2" id="KW-0547">Nucleotide-binding</keyword>
<dbReference type="GO" id="GO:0005524">
    <property type="term" value="F:ATP binding"/>
    <property type="evidence" value="ECO:0007669"/>
    <property type="project" value="UniProtKB-KW"/>
</dbReference>
<dbReference type="InterPro" id="IPR003439">
    <property type="entry name" value="ABC_transporter-like_ATP-bd"/>
</dbReference>